<evidence type="ECO:0000313" key="2">
    <source>
        <dbReference type="Proteomes" id="UP000799421"/>
    </source>
</evidence>
<protein>
    <submittedName>
        <fullName evidence="1">Uncharacterized protein</fullName>
    </submittedName>
</protein>
<organism evidence="1 2">
    <name type="scientific">Piedraia hortae CBS 480.64</name>
    <dbReference type="NCBI Taxonomy" id="1314780"/>
    <lineage>
        <taxon>Eukaryota</taxon>
        <taxon>Fungi</taxon>
        <taxon>Dikarya</taxon>
        <taxon>Ascomycota</taxon>
        <taxon>Pezizomycotina</taxon>
        <taxon>Dothideomycetes</taxon>
        <taxon>Dothideomycetidae</taxon>
        <taxon>Capnodiales</taxon>
        <taxon>Piedraiaceae</taxon>
        <taxon>Piedraia</taxon>
    </lineage>
</organism>
<sequence>MKHVSSFDIVALEALLERLVVLEKVTLPELPSFAAAQIIIPLLQQECMRRLIISPHICLHFLASLARTPKWSLSEAEAGKLHCSLGYLKLTISRPFPTLFTAIGALQTLRYLISKPNTSRTHRPIFWMAIHVPASASYPI</sequence>
<dbReference type="AlphaFoldDB" id="A0A6A7C595"/>
<reference evidence="1" key="1">
    <citation type="journal article" date="2020" name="Stud. Mycol.">
        <title>101 Dothideomycetes genomes: a test case for predicting lifestyles and emergence of pathogens.</title>
        <authorList>
            <person name="Haridas S."/>
            <person name="Albert R."/>
            <person name="Binder M."/>
            <person name="Bloem J."/>
            <person name="Labutti K."/>
            <person name="Salamov A."/>
            <person name="Andreopoulos B."/>
            <person name="Baker S."/>
            <person name="Barry K."/>
            <person name="Bills G."/>
            <person name="Bluhm B."/>
            <person name="Cannon C."/>
            <person name="Castanera R."/>
            <person name="Culley D."/>
            <person name="Daum C."/>
            <person name="Ezra D."/>
            <person name="Gonzalez J."/>
            <person name="Henrissat B."/>
            <person name="Kuo A."/>
            <person name="Liang C."/>
            <person name="Lipzen A."/>
            <person name="Lutzoni F."/>
            <person name="Magnuson J."/>
            <person name="Mondo S."/>
            <person name="Nolan M."/>
            <person name="Ohm R."/>
            <person name="Pangilinan J."/>
            <person name="Park H.-J."/>
            <person name="Ramirez L."/>
            <person name="Alfaro M."/>
            <person name="Sun H."/>
            <person name="Tritt A."/>
            <person name="Yoshinaga Y."/>
            <person name="Zwiers L.-H."/>
            <person name="Turgeon B."/>
            <person name="Goodwin S."/>
            <person name="Spatafora J."/>
            <person name="Crous P."/>
            <person name="Grigoriev I."/>
        </authorList>
    </citation>
    <scope>NUCLEOTIDE SEQUENCE</scope>
    <source>
        <strain evidence="1">CBS 480.64</strain>
    </source>
</reference>
<accession>A0A6A7C595</accession>
<name>A0A6A7C595_9PEZI</name>
<dbReference type="Proteomes" id="UP000799421">
    <property type="component" value="Unassembled WGS sequence"/>
</dbReference>
<dbReference type="EMBL" id="MU005965">
    <property type="protein sequence ID" value="KAF2862610.1"/>
    <property type="molecule type" value="Genomic_DNA"/>
</dbReference>
<evidence type="ECO:0000313" key="1">
    <source>
        <dbReference type="EMBL" id="KAF2862610.1"/>
    </source>
</evidence>
<gene>
    <name evidence="1" type="ORF">K470DRAFT_262824</name>
</gene>
<keyword evidence="2" id="KW-1185">Reference proteome</keyword>
<proteinExistence type="predicted"/>